<name>K8PA79_9BRAD</name>
<dbReference type="Proteomes" id="UP000001096">
    <property type="component" value="Unassembled WGS sequence"/>
</dbReference>
<protein>
    <recommendedName>
        <fullName evidence="3">PEP phosphonomutase</fullName>
    </recommendedName>
</protein>
<organism evidence="1 2">
    <name type="scientific">Afipia broomeae ATCC 49717</name>
    <dbReference type="NCBI Taxonomy" id="883078"/>
    <lineage>
        <taxon>Bacteria</taxon>
        <taxon>Pseudomonadati</taxon>
        <taxon>Pseudomonadota</taxon>
        <taxon>Alphaproteobacteria</taxon>
        <taxon>Hyphomicrobiales</taxon>
        <taxon>Nitrobacteraceae</taxon>
        <taxon>Afipia</taxon>
    </lineage>
</organism>
<dbReference type="Gene3D" id="3.20.20.60">
    <property type="entry name" value="Phosphoenolpyruvate-binding domains"/>
    <property type="match status" value="1"/>
</dbReference>
<keyword evidence="2" id="KW-1185">Reference proteome</keyword>
<dbReference type="GO" id="GO:0003824">
    <property type="term" value="F:catalytic activity"/>
    <property type="evidence" value="ECO:0007669"/>
    <property type="project" value="InterPro"/>
</dbReference>
<comment type="caution">
    <text evidence="1">The sequence shown here is derived from an EMBL/GenBank/DDBJ whole genome shotgun (WGS) entry which is preliminary data.</text>
</comment>
<dbReference type="RefSeq" id="WP_006021007.1">
    <property type="nucleotide sequence ID" value="NZ_KB375282.1"/>
</dbReference>
<dbReference type="PANTHER" id="PTHR42905:SF16">
    <property type="entry name" value="CARBOXYPHOSPHONOENOLPYRUVATE PHOSPHONOMUTASE-LIKE PROTEIN (AFU_ORTHOLOGUE AFUA_5G07230)"/>
    <property type="match status" value="1"/>
</dbReference>
<dbReference type="AlphaFoldDB" id="K8PA79"/>
<gene>
    <name evidence="1" type="ORF">HMPREF9695_02286</name>
</gene>
<dbReference type="InterPro" id="IPR015813">
    <property type="entry name" value="Pyrv/PenolPyrv_kinase-like_dom"/>
</dbReference>
<evidence type="ECO:0008006" key="3">
    <source>
        <dbReference type="Google" id="ProtNLM"/>
    </source>
</evidence>
<dbReference type="SUPFAM" id="SSF51621">
    <property type="entry name" value="Phosphoenolpyruvate/pyruvate domain"/>
    <property type="match status" value="1"/>
</dbReference>
<evidence type="ECO:0000313" key="1">
    <source>
        <dbReference type="EMBL" id="EKS38446.1"/>
    </source>
</evidence>
<proteinExistence type="predicted"/>
<dbReference type="PATRIC" id="fig|883078.3.peg.2356"/>
<sequence>MPVSTAQKRADFRKLHESGCFVLPNPWDVGSALLLQGMGFKALASTSSGMAWSIGHSDNNVNRDHVLAHLKTLCDATDLPVNADFEAGFAHDPAGVAANVARGVDTGVAGLSIEDSTGDLSAPLYEMTLAVERMRAARAAIDAKGGAVVLVGRCESFLVGQPDLKATIARLVAYAEAGADCLYAPGIRTKEQIAAVVKELAPKPINVLMGGPGLTVAELTDLGVRRISIGGALARAAWGGFLRAAREIAEKGSFSELAHAVTHGEINGFFIKVAKDRK</sequence>
<dbReference type="PANTHER" id="PTHR42905">
    <property type="entry name" value="PHOSPHOENOLPYRUVATE CARBOXYLASE"/>
    <property type="match status" value="1"/>
</dbReference>
<dbReference type="Gene3D" id="6.10.250.2750">
    <property type="match status" value="1"/>
</dbReference>
<accession>K8PA79</accession>
<dbReference type="InterPro" id="IPR039556">
    <property type="entry name" value="ICL/PEPM"/>
</dbReference>
<dbReference type="InterPro" id="IPR040442">
    <property type="entry name" value="Pyrv_kinase-like_dom_sf"/>
</dbReference>
<dbReference type="Pfam" id="PF13714">
    <property type="entry name" value="PEP_mutase"/>
    <property type="match status" value="1"/>
</dbReference>
<evidence type="ECO:0000313" key="2">
    <source>
        <dbReference type="Proteomes" id="UP000001096"/>
    </source>
</evidence>
<reference evidence="1 2" key="1">
    <citation type="submission" date="2012-04" db="EMBL/GenBank/DDBJ databases">
        <title>The Genome Sequence of Afipia broomeae ATCC 49717.</title>
        <authorList>
            <consortium name="The Broad Institute Genome Sequencing Platform"/>
            <person name="Earl A."/>
            <person name="Ward D."/>
            <person name="Feldgarden M."/>
            <person name="Gevers D."/>
            <person name="Huys G."/>
            <person name="Walker B."/>
            <person name="Young S.K."/>
            <person name="Zeng Q."/>
            <person name="Gargeya S."/>
            <person name="Fitzgerald M."/>
            <person name="Haas B."/>
            <person name="Abouelleil A."/>
            <person name="Alvarado L."/>
            <person name="Arachchi H.M."/>
            <person name="Berlin A."/>
            <person name="Chapman S.B."/>
            <person name="Goldberg J."/>
            <person name="Griggs A."/>
            <person name="Gujja S."/>
            <person name="Hansen M."/>
            <person name="Howarth C."/>
            <person name="Imamovic A."/>
            <person name="Larimer J."/>
            <person name="McCowen C."/>
            <person name="Montmayeur A."/>
            <person name="Murphy C."/>
            <person name="Neiman D."/>
            <person name="Pearson M."/>
            <person name="Priest M."/>
            <person name="Roberts A."/>
            <person name="Saif S."/>
            <person name="Shea T."/>
            <person name="Sisk P."/>
            <person name="Sykes S."/>
            <person name="Wortman J."/>
            <person name="Nusbaum C."/>
            <person name="Birren B."/>
        </authorList>
    </citation>
    <scope>NUCLEOTIDE SEQUENCE [LARGE SCALE GENOMIC DNA]</scope>
    <source>
        <strain evidence="1 2">ATCC 49717</strain>
    </source>
</reference>
<dbReference type="HOGENOM" id="CLU_027389_2_1_5"/>
<dbReference type="eggNOG" id="COG2513">
    <property type="taxonomic scope" value="Bacteria"/>
</dbReference>
<dbReference type="CDD" id="cd00377">
    <property type="entry name" value="ICL_PEPM"/>
    <property type="match status" value="1"/>
</dbReference>
<dbReference type="EMBL" id="AGWX01000003">
    <property type="protein sequence ID" value="EKS38446.1"/>
    <property type="molecule type" value="Genomic_DNA"/>
</dbReference>